<gene>
    <name evidence="1" type="ORF">FRZ61_18810</name>
</gene>
<dbReference type="AlphaFoldDB" id="A0A5J6MW70"/>
<reference evidence="1 2" key="1">
    <citation type="submission" date="2019-08" db="EMBL/GenBank/DDBJ databases">
        <title>Hyperibacter terrae gen. nov., sp. nov. and Hyperibacter viscosus sp. nov., two new members in the family Rhodospirillaceae isolated from the rhizosphere of Hypericum perforatum.</title>
        <authorList>
            <person name="Noviana Z."/>
        </authorList>
    </citation>
    <scope>NUCLEOTIDE SEQUENCE [LARGE SCALE GENOMIC DNA]</scope>
    <source>
        <strain evidence="1 2">R5959</strain>
    </source>
</reference>
<keyword evidence="2" id="KW-1185">Reference proteome</keyword>
<evidence type="ECO:0008006" key="3">
    <source>
        <dbReference type="Google" id="ProtNLM"/>
    </source>
</evidence>
<proteinExistence type="predicted"/>
<protein>
    <recommendedName>
        <fullName evidence="3">PepSY domain-containing protein</fullName>
    </recommendedName>
</protein>
<dbReference type="KEGG" id="hadh:FRZ61_18810"/>
<evidence type="ECO:0000313" key="2">
    <source>
        <dbReference type="Proteomes" id="UP000325797"/>
    </source>
</evidence>
<sequence length="133" mass="14036">MTAAATDSGGIPVDAIFRAGESHPHYLVWLTKDGRVYHSIVDAQSGRVTEAMHGLPLHRLNPSERANVMAVAHAKAGLADAIAIAARDTGDKPIAGYLAESEGMRAYHIAIVENGALKSVWISPDNPSIVASK</sequence>
<dbReference type="EMBL" id="CP042582">
    <property type="protein sequence ID" value="QEX21952.1"/>
    <property type="molecule type" value="Genomic_DNA"/>
</dbReference>
<evidence type="ECO:0000313" key="1">
    <source>
        <dbReference type="EMBL" id="QEX21952.1"/>
    </source>
</evidence>
<dbReference type="Proteomes" id="UP000325797">
    <property type="component" value="Chromosome"/>
</dbReference>
<accession>A0A5J6MW70</accession>
<name>A0A5J6MW70_9PROT</name>
<organism evidence="1 2">
    <name type="scientific">Hypericibacter adhaerens</name>
    <dbReference type="NCBI Taxonomy" id="2602016"/>
    <lineage>
        <taxon>Bacteria</taxon>
        <taxon>Pseudomonadati</taxon>
        <taxon>Pseudomonadota</taxon>
        <taxon>Alphaproteobacteria</taxon>
        <taxon>Rhodospirillales</taxon>
        <taxon>Dongiaceae</taxon>
        <taxon>Hypericibacter</taxon>
    </lineage>
</organism>